<gene>
    <name evidence="1" type="ORF">FHU41_001609</name>
</gene>
<name>A0A7Y9S6F5_9MICC</name>
<proteinExistence type="predicted"/>
<reference evidence="1 2" key="1">
    <citation type="submission" date="2020-07" db="EMBL/GenBank/DDBJ databases">
        <title>Sequencing the genomes of 1000 actinobacteria strains.</title>
        <authorList>
            <person name="Klenk H.-P."/>
        </authorList>
    </citation>
    <scope>NUCLEOTIDE SEQUENCE [LARGE SCALE GENOMIC DNA]</scope>
    <source>
        <strain evidence="1 2">DSM 102047</strain>
    </source>
</reference>
<evidence type="ECO:0000313" key="1">
    <source>
        <dbReference type="EMBL" id="NYE95388.1"/>
    </source>
</evidence>
<protein>
    <submittedName>
        <fullName evidence="1">Uncharacterized protein</fullName>
    </submittedName>
</protein>
<comment type="caution">
    <text evidence="1">The sequence shown here is derived from an EMBL/GenBank/DDBJ whole genome shotgun (WGS) entry which is preliminary data.</text>
</comment>
<organism evidence="1 2">
    <name type="scientific">Psychromicrobium silvestre</name>
    <dbReference type="NCBI Taxonomy" id="1645614"/>
    <lineage>
        <taxon>Bacteria</taxon>
        <taxon>Bacillati</taxon>
        <taxon>Actinomycetota</taxon>
        <taxon>Actinomycetes</taxon>
        <taxon>Micrococcales</taxon>
        <taxon>Micrococcaceae</taxon>
        <taxon>Psychromicrobium</taxon>
    </lineage>
</organism>
<feature type="non-terminal residue" evidence="1">
    <location>
        <position position="1"/>
    </location>
</feature>
<accession>A0A7Y9S6F5</accession>
<dbReference type="EMBL" id="JACBYQ010000001">
    <property type="protein sequence ID" value="NYE95388.1"/>
    <property type="molecule type" value="Genomic_DNA"/>
</dbReference>
<dbReference type="Proteomes" id="UP000521748">
    <property type="component" value="Unassembled WGS sequence"/>
</dbReference>
<keyword evidence="2" id="KW-1185">Reference proteome</keyword>
<evidence type="ECO:0000313" key="2">
    <source>
        <dbReference type="Proteomes" id="UP000521748"/>
    </source>
</evidence>
<sequence length="59" mass="6247">GLILSLALSLSPKPSSSVEVCTLNRRLNVQTSTHSTAWKRLECDGSGVRGVGEGNDGEY</sequence>
<dbReference type="AlphaFoldDB" id="A0A7Y9S6F5"/>